<dbReference type="Gene3D" id="3.30.390.50">
    <property type="entry name" value="CO dehydrogenase flavoprotein, C-terminal domain"/>
    <property type="match status" value="1"/>
</dbReference>
<name>E6QR15_9ZZZZ</name>
<dbReference type="InterPro" id="IPR050664">
    <property type="entry name" value="Octanoyltrans_LipM/LipL"/>
</dbReference>
<dbReference type="InterPro" id="IPR004143">
    <property type="entry name" value="BPL_LPL_catalytic"/>
</dbReference>
<dbReference type="EMBL" id="CABR01000046">
    <property type="protein sequence ID" value="CBI09686.1"/>
    <property type="molecule type" value="Genomic_DNA"/>
</dbReference>
<keyword evidence="2" id="KW-0436">Ligase</keyword>
<gene>
    <name evidence="2" type="ORF">CARN7_0426</name>
</gene>
<accession>E6QR15</accession>
<dbReference type="Pfam" id="PF01976">
    <property type="entry name" value="DUF116"/>
    <property type="match status" value="1"/>
</dbReference>
<evidence type="ECO:0000313" key="2">
    <source>
        <dbReference type="EMBL" id="CBI09686.1"/>
    </source>
</evidence>
<dbReference type="Gene3D" id="3.30.930.10">
    <property type="entry name" value="Bira Bifunctional Protein, Domain 2"/>
    <property type="match status" value="1"/>
</dbReference>
<dbReference type="InterPro" id="IPR045864">
    <property type="entry name" value="aa-tRNA-synth_II/BPL/LPL"/>
</dbReference>
<reference evidence="2" key="1">
    <citation type="submission" date="2009-10" db="EMBL/GenBank/DDBJ databases">
        <title>Diversity of trophic interactions inside an arsenic-rich microbial ecosystem.</title>
        <authorList>
            <person name="Bertin P.N."/>
            <person name="Heinrich-Salmeron A."/>
            <person name="Pelletier E."/>
            <person name="Goulhen-Chollet F."/>
            <person name="Arsene-Ploetze F."/>
            <person name="Gallien S."/>
            <person name="Calteau A."/>
            <person name="Vallenet D."/>
            <person name="Casiot C."/>
            <person name="Chane-Woon-Ming B."/>
            <person name="Giloteaux L."/>
            <person name="Barakat M."/>
            <person name="Bonnefoy V."/>
            <person name="Bruneel O."/>
            <person name="Chandler M."/>
            <person name="Cleiss J."/>
            <person name="Duran R."/>
            <person name="Elbaz-Poulichet F."/>
            <person name="Fonknechten N."/>
            <person name="Lauga B."/>
            <person name="Mornico D."/>
            <person name="Ortet P."/>
            <person name="Schaeffer C."/>
            <person name="Siguier P."/>
            <person name="Alexander Thil Smith A."/>
            <person name="Van Dorsselaer A."/>
            <person name="Weissenbach J."/>
            <person name="Medigue C."/>
            <person name="Le Paslier D."/>
        </authorList>
    </citation>
    <scope>NUCLEOTIDE SEQUENCE</scope>
</reference>
<dbReference type="SUPFAM" id="SSF55681">
    <property type="entry name" value="Class II aaRS and biotin synthetases"/>
    <property type="match status" value="1"/>
</dbReference>
<sequence>MIQVMDSGLQHGQVNNAMDRHDLAAHAQGDCLDRLRFYRSLPSGSVGCHQVIDRELRIDYCHDHNIAVVRRPTGGGAIYLDPQQLGWSLIIRRSHAMGLEQLLALFVKALVDGLSLLGIVAYAKHPNDVEIDGRKIATLFMACEADSVLVQGTVLLDADIRAMLETLRVPTEKLSPNGLSAARERLITVKECLGEIPALATVQAALTHGLMAALGRQFVDATMTAPLMDERANENLVAHQIDWCDQPASVLEALWKTPGGTLRARAVFHHETQSFAWVEMGGDIQLEPSDSLIRLQHLLQGVTIADMPQRVINFFHENQSDLLGFTIQDVTRLLHILSDKLSLLAGTDFTAQQLNALMVYSPRGESTHTILSRASVMLVPYCAKPIWCKWRFRDGCTECGLCEVGEAYRLAREREMQVTTITHYEHLAATLREMKLRDVQAYIGMCCSSFFIKRHRAFQEAGMSALLMDISGANCYELKQEEQAYAGQFQAQAELDMSVLQQVIKFVPQVRKTINEH</sequence>
<dbReference type="PANTHER" id="PTHR43679:SF2">
    <property type="entry name" value="OCTANOYL-[GCVH]:PROTEIN N-OCTANOYLTRANSFERASE"/>
    <property type="match status" value="1"/>
</dbReference>
<dbReference type="PANTHER" id="PTHR43679">
    <property type="entry name" value="OCTANOYLTRANSFERASE LIPM-RELATED"/>
    <property type="match status" value="1"/>
</dbReference>
<organism evidence="2">
    <name type="scientific">mine drainage metagenome</name>
    <dbReference type="NCBI Taxonomy" id="410659"/>
    <lineage>
        <taxon>unclassified sequences</taxon>
        <taxon>metagenomes</taxon>
        <taxon>ecological metagenomes</taxon>
    </lineage>
</organism>
<dbReference type="AlphaFoldDB" id="E6QR15"/>
<dbReference type="Pfam" id="PF21948">
    <property type="entry name" value="LplA-B_cat"/>
    <property type="match status" value="1"/>
</dbReference>
<evidence type="ECO:0000259" key="1">
    <source>
        <dbReference type="PROSITE" id="PS51733"/>
    </source>
</evidence>
<dbReference type="GO" id="GO:0016874">
    <property type="term" value="F:ligase activity"/>
    <property type="evidence" value="ECO:0007669"/>
    <property type="project" value="UniProtKB-KW"/>
</dbReference>
<proteinExistence type="predicted"/>
<dbReference type="InterPro" id="IPR002829">
    <property type="entry name" value="DUF116"/>
</dbReference>
<comment type="caution">
    <text evidence="2">The sequence shown here is derived from an EMBL/GenBank/DDBJ whole genome shotgun (WGS) entry which is preliminary data.</text>
</comment>
<protein>
    <submittedName>
        <fullName evidence="2">Putative Biotin/lipoate A/B protein ligase</fullName>
    </submittedName>
</protein>
<dbReference type="CDD" id="cd16443">
    <property type="entry name" value="LplA"/>
    <property type="match status" value="1"/>
</dbReference>
<feature type="domain" description="BPL/LPL catalytic" evidence="1">
    <location>
        <begin position="29"/>
        <end position="218"/>
    </location>
</feature>
<dbReference type="PROSITE" id="PS51733">
    <property type="entry name" value="BPL_LPL_CATALYTIC"/>
    <property type="match status" value="1"/>
</dbReference>